<dbReference type="RefSeq" id="WP_343060931.1">
    <property type="nucleotide sequence ID" value="NZ_JACHBU010000004.1"/>
</dbReference>
<dbReference type="InterPro" id="IPR013159">
    <property type="entry name" value="DnaA_C"/>
</dbReference>
<dbReference type="GO" id="GO:0006270">
    <property type="term" value="P:DNA replication initiation"/>
    <property type="evidence" value="ECO:0007669"/>
    <property type="project" value="InterPro"/>
</dbReference>
<keyword evidence="3" id="KW-1185">Reference proteome</keyword>
<dbReference type="InterPro" id="IPR010921">
    <property type="entry name" value="Trp_repressor/repl_initiator"/>
</dbReference>
<protein>
    <recommendedName>
        <fullName evidence="1">Chromosomal replication initiator DnaA C-terminal domain-containing protein</fullName>
    </recommendedName>
</protein>
<sequence length="146" mass="15743">MPAEPSAGAIPVSPSLSVSGRSIARMAAGASAPSGVTLRIGRKPKPTCLIVFQLVSEMVFLFGDRVMVRRDRRRLAAHSRQIAMYVCHVALSISVDDIAASFGRERSTVAHACHLVEDRRDNPAFDDFVSAVERMVTSVFGEADEG</sequence>
<dbReference type="Proteomes" id="UP000585437">
    <property type="component" value="Unassembled WGS sequence"/>
</dbReference>
<dbReference type="Gene3D" id="1.10.1750.10">
    <property type="match status" value="1"/>
</dbReference>
<dbReference type="Pfam" id="PF08299">
    <property type="entry name" value="Bac_DnaA_C"/>
    <property type="match status" value="1"/>
</dbReference>
<feature type="domain" description="Chromosomal replication initiator DnaA C-terminal" evidence="1">
    <location>
        <begin position="47"/>
        <end position="116"/>
    </location>
</feature>
<dbReference type="CDD" id="cd06571">
    <property type="entry name" value="Bac_DnaA_C"/>
    <property type="match status" value="1"/>
</dbReference>
<evidence type="ECO:0000313" key="2">
    <source>
        <dbReference type="EMBL" id="MBB6509033.1"/>
    </source>
</evidence>
<comment type="caution">
    <text evidence="2">The sequence shown here is derived from an EMBL/GenBank/DDBJ whole genome shotgun (WGS) entry which is preliminary data.</text>
</comment>
<dbReference type="EMBL" id="JACHBU010000004">
    <property type="protein sequence ID" value="MBB6509033.1"/>
    <property type="molecule type" value="Genomic_DNA"/>
</dbReference>
<accession>A0A7X0JK62</accession>
<evidence type="ECO:0000259" key="1">
    <source>
        <dbReference type="SMART" id="SM00760"/>
    </source>
</evidence>
<dbReference type="GO" id="GO:0006275">
    <property type="term" value="P:regulation of DNA replication"/>
    <property type="evidence" value="ECO:0007669"/>
    <property type="project" value="InterPro"/>
</dbReference>
<evidence type="ECO:0000313" key="3">
    <source>
        <dbReference type="Proteomes" id="UP000585437"/>
    </source>
</evidence>
<dbReference type="SMART" id="SM00760">
    <property type="entry name" value="Bac_DnaA_C"/>
    <property type="match status" value="1"/>
</dbReference>
<organism evidence="2 3">
    <name type="scientific">Rhizobium soli</name>
    <dbReference type="NCBI Taxonomy" id="424798"/>
    <lineage>
        <taxon>Bacteria</taxon>
        <taxon>Pseudomonadati</taxon>
        <taxon>Pseudomonadota</taxon>
        <taxon>Alphaproteobacteria</taxon>
        <taxon>Hyphomicrobiales</taxon>
        <taxon>Rhizobiaceae</taxon>
        <taxon>Rhizobium/Agrobacterium group</taxon>
        <taxon>Rhizobium</taxon>
    </lineage>
</organism>
<dbReference type="AlphaFoldDB" id="A0A7X0JK62"/>
<dbReference type="GO" id="GO:0005524">
    <property type="term" value="F:ATP binding"/>
    <property type="evidence" value="ECO:0007669"/>
    <property type="project" value="InterPro"/>
</dbReference>
<gene>
    <name evidence="2" type="ORF">F4695_002390</name>
</gene>
<dbReference type="GO" id="GO:0043565">
    <property type="term" value="F:sequence-specific DNA binding"/>
    <property type="evidence" value="ECO:0007669"/>
    <property type="project" value="InterPro"/>
</dbReference>
<dbReference type="SUPFAM" id="SSF48295">
    <property type="entry name" value="TrpR-like"/>
    <property type="match status" value="1"/>
</dbReference>
<proteinExistence type="predicted"/>
<name>A0A7X0JK62_9HYPH</name>
<reference evidence="2 3" key="1">
    <citation type="submission" date="2020-08" db="EMBL/GenBank/DDBJ databases">
        <title>The Agave Microbiome: Exploring the role of microbial communities in plant adaptations to desert environments.</title>
        <authorList>
            <person name="Partida-Martinez L.P."/>
        </authorList>
    </citation>
    <scope>NUCLEOTIDE SEQUENCE [LARGE SCALE GENOMIC DNA]</scope>
    <source>
        <strain evidence="2 3">AS3.12</strain>
    </source>
</reference>